<keyword evidence="5" id="KW-1015">Disulfide bond</keyword>
<dbReference type="PANTHER" id="PTHR47221">
    <property type="entry name" value="FIBRINOGEN ALPHA CHAIN"/>
    <property type="match status" value="1"/>
</dbReference>
<organism evidence="8 9">
    <name type="scientific">Crenichthys baileyi</name>
    <name type="common">White River springfish</name>
    <dbReference type="NCBI Taxonomy" id="28760"/>
    <lineage>
        <taxon>Eukaryota</taxon>
        <taxon>Metazoa</taxon>
        <taxon>Chordata</taxon>
        <taxon>Craniata</taxon>
        <taxon>Vertebrata</taxon>
        <taxon>Euteleostomi</taxon>
        <taxon>Actinopterygii</taxon>
        <taxon>Neopterygii</taxon>
        <taxon>Teleostei</taxon>
        <taxon>Neoteleostei</taxon>
        <taxon>Acanthomorphata</taxon>
        <taxon>Ovalentaria</taxon>
        <taxon>Atherinomorphae</taxon>
        <taxon>Cyprinodontiformes</taxon>
        <taxon>Goodeidae</taxon>
        <taxon>Crenichthys</taxon>
    </lineage>
</organism>
<dbReference type="AlphaFoldDB" id="A0AAV9RXL0"/>
<accession>A0AAV9RXL0</accession>
<dbReference type="GO" id="GO:0005577">
    <property type="term" value="C:fibrinogen complex"/>
    <property type="evidence" value="ECO:0007669"/>
    <property type="project" value="TreeGrafter"/>
</dbReference>
<dbReference type="GO" id="GO:0034116">
    <property type="term" value="P:positive regulation of heterotypic cell-cell adhesion"/>
    <property type="evidence" value="ECO:0007669"/>
    <property type="project" value="TreeGrafter"/>
</dbReference>
<dbReference type="InterPro" id="IPR014716">
    <property type="entry name" value="Fibrinogen_a/b/g_C_1"/>
</dbReference>
<dbReference type="FunFam" id="3.90.215.10:FF:000001">
    <property type="entry name" value="Tenascin isoform 1"/>
    <property type="match status" value="1"/>
</dbReference>
<keyword evidence="4" id="KW-0175">Coiled coil</keyword>
<keyword evidence="9" id="KW-1185">Reference proteome</keyword>
<evidence type="ECO:0000313" key="8">
    <source>
        <dbReference type="EMBL" id="KAK5613781.1"/>
    </source>
</evidence>
<dbReference type="SMART" id="SM00186">
    <property type="entry name" value="FBG"/>
    <property type="match status" value="1"/>
</dbReference>
<dbReference type="Gene3D" id="3.90.215.10">
    <property type="entry name" value="Gamma Fibrinogen, chain A, domain 1"/>
    <property type="match status" value="1"/>
</dbReference>
<proteinExistence type="predicted"/>
<keyword evidence="2" id="KW-0964">Secreted</keyword>
<comment type="subcellular location">
    <subcellularLocation>
        <location evidence="1">Secreted</location>
    </subcellularLocation>
</comment>
<dbReference type="GO" id="GO:0070527">
    <property type="term" value="P:platelet aggregation"/>
    <property type="evidence" value="ECO:0007669"/>
    <property type="project" value="TreeGrafter"/>
</dbReference>
<sequence>MWVIKAVDSSIHCSRAPTDRHHILDLCSRTITMKLLLGFFLVPVVTSCSDLSLPLDCSDIYNEDTSRPSGVYTIYPIGTTSAVQVYCDMESLEGKWTVFQRRMDGSVNFYRPWNQYKLGFGNAAGEYWLGLENVFHLTQRKKSELLIDMEDFEGNKSFVRYTSFRVGPESDGYRLHLTGITNGGAGDSLSPISGQKFSTFDKDQDTWGKNCAQTFIAGFWFSDCHSANPNGVYRWGADDSLYAIGVEWVSWKGRGYSLKAISMKIRPVQ</sequence>
<evidence type="ECO:0000256" key="6">
    <source>
        <dbReference type="ARBA" id="ARBA00023180"/>
    </source>
</evidence>
<dbReference type="PANTHER" id="PTHR47221:SF6">
    <property type="entry name" value="FIBRINOGEN ALPHA CHAIN"/>
    <property type="match status" value="1"/>
</dbReference>
<dbReference type="Proteomes" id="UP001311232">
    <property type="component" value="Unassembled WGS sequence"/>
</dbReference>
<dbReference type="GO" id="GO:0072377">
    <property type="term" value="P:blood coagulation, common pathway"/>
    <property type="evidence" value="ECO:0007669"/>
    <property type="project" value="TreeGrafter"/>
</dbReference>
<dbReference type="SUPFAM" id="SSF56496">
    <property type="entry name" value="Fibrinogen C-terminal domain-like"/>
    <property type="match status" value="1"/>
</dbReference>
<reference evidence="8 9" key="1">
    <citation type="submission" date="2021-06" db="EMBL/GenBank/DDBJ databases">
        <authorList>
            <person name="Palmer J.M."/>
        </authorList>
    </citation>
    <scope>NUCLEOTIDE SEQUENCE [LARGE SCALE GENOMIC DNA]</scope>
    <source>
        <strain evidence="8 9">MEX-2019</strain>
        <tissue evidence="8">Muscle</tissue>
    </source>
</reference>
<evidence type="ECO:0000259" key="7">
    <source>
        <dbReference type="PROSITE" id="PS51406"/>
    </source>
</evidence>
<dbReference type="GO" id="GO:0005201">
    <property type="term" value="F:extracellular matrix structural constituent"/>
    <property type="evidence" value="ECO:0007669"/>
    <property type="project" value="TreeGrafter"/>
</dbReference>
<feature type="domain" description="Fibrinogen C-terminal" evidence="7">
    <location>
        <begin position="48"/>
        <end position="269"/>
    </location>
</feature>
<dbReference type="GO" id="GO:0042730">
    <property type="term" value="P:fibrinolysis"/>
    <property type="evidence" value="ECO:0007669"/>
    <property type="project" value="TreeGrafter"/>
</dbReference>
<evidence type="ECO:0000256" key="5">
    <source>
        <dbReference type="ARBA" id="ARBA00023157"/>
    </source>
</evidence>
<evidence type="ECO:0000256" key="3">
    <source>
        <dbReference type="ARBA" id="ARBA00022729"/>
    </source>
</evidence>
<dbReference type="GO" id="GO:0030674">
    <property type="term" value="F:protein-macromolecule adaptor activity"/>
    <property type="evidence" value="ECO:0007669"/>
    <property type="project" value="TreeGrafter"/>
</dbReference>
<protein>
    <recommendedName>
        <fullName evidence="7">Fibrinogen C-terminal domain-containing protein</fullName>
    </recommendedName>
</protein>
<dbReference type="NCBIfam" id="NF040941">
    <property type="entry name" value="GGGWT_bact"/>
    <property type="match status" value="1"/>
</dbReference>
<evidence type="ECO:0000256" key="2">
    <source>
        <dbReference type="ARBA" id="ARBA00022525"/>
    </source>
</evidence>
<keyword evidence="6" id="KW-0325">Glycoprotein</keyword>
<name>A0AAV9RXL0_9TELE</name>
<dbReference type="Pfam" id="PF00147">
    <property type="entry name" value="Fibrinogen_C"/>
    <property type="match status" value="1"/>
</dbReference>
<gene>
    <name evidence="8" type="ORF">CRENBAI_016321</name>
</gene>
<dbReference type="InterPro" id="IPR036056">
    <property type="entry name" value="Fibrinogen-like_C"/>
</dbReference>
<dbReference type="EMBL" id="JAHHUM010001189">
    <property type="protein sequence ID" value="KAK5613781.1"/>
    <property type="molecule type" value="Genomic_DNA"/>
</dbReference>
<dbReference type="PROSITE" id="PS51406">
    <property type="entry name" value="FIBRINOGEN_C_2"/>
    <property type="match status" value="1"/>
</dbReference>
<dbReference type="InterPro" id="IPR002181">
    <property type="entry name" value="Fibrinogen_a/b/g_C_dom"/>
</dbReference>
<dbReference type="InterPro" id="IPR037579">
    <property type="entry name" value="FIB_ANG-like"/>
</dbReference>
<evidence type="ECO:0000256" key="4">
    <source>
        <dbReference type="ARBA" id="ARBA00023054"/>
    </source>
</evidence>
<evidence type="ECO:0000256" key="1">
    <source>
        <dbReference type="ARBA" id="ARBA00004613"/>
    </source>
</evidence>
<evidence type="ECO:0000313" key="9">
    <source>
        <dbReference type="Proteomes" id="UP001311232"/>
    </source>
</evidence>
<comment type="caution">
    <text evidence="8">The sequence shown here is derived from an EMBL/GenBank/DDBJ whole genome shotgun (WGS) entry which is preliminary data.</text>
</comment>
<dbReference type="CDD" id="cd00087">
    <property type="entry name" value="FReD"/>
    <property type="match status" value="1"/>
</dbReference>
<keyword evidence="3" id="KW-0732">Signal</keyword>